<dbReference type="Pfam" id="PF10283">
    <property type="entry name" value="zf-CCHH"/>
    <property type="match status" value="1"/>
</dbReference>
<comment type="subcellular location">
    <subcellularLocation>
        <location evidence="1">Nucleus</location>
    </subcellularLocation>
</comment>
<accession>A0ABD1EZ33</accession>
<feature type="binding site" evidence="10">
    <location>
        <position position="252"/>
    </location>
    <ligand>
        <name>substrate</name>
    </ligand>
</feature>
<feature type="binding site" evidence="10">
    <location>
        <position position="489"/>
    </location>
    <ligand>
        <name>substrate</name>
    </ligand>
</feature>
<evidence type="ECO:0000256" key="7">
    <source>
        <dbReference type="ARBA" id="ARBA00023204"/>
    </source>
</evidence>
<dbReference type="GO" id="GO:0006281">
    <property type="term" value="P:DNA repair"/>
    <property type="evidence" value="ECO:0007669"/>
    <property type="project" value="UniProtKB-KW"/>
</dbReference>
<keyword evidence="4" id="KW-0227">DNA damage</keyword>
<comment type="similarity">
    <text evidence="2">Belongs to the tyrosyl-DNA phosphodiesterase family.</text>
</comment>
<feature type="active site" description="Proton donor/acceptor" evidence="9">
    <location>
        <position position="487"/>
    </location>
</feature>
<proteinExistence type="inferred from homology"/>
<comment type="caution">
    <text evidence="14">The sequence shown here is derived from an EMBL/GenBank/DDBJ whole genome shotgun (WGS) entry which is preliminary data.</text>
</comment>
<evidence type="ECO:0000256" key="11">
    <source>
        <dbReference type="PIRSR" id="PIRSR610347-3"/>
    </source>
</evidence>
<evidence type="ECO:0000256" key="10">
    <source>
        <dbReference type="PIRSR" id="PIRSR610347-2"/>
    </source>
</evidence>
<dbReference type="Gene3D" id="3.30.870.10">
    <property type="entry name" value="Endonuclease Chain A"/>
    <property type="match status" value="2"/>
</dbReference>
<dbReference type="EMBL" id="JBDJPC010000004">
    <property type="protein sequence ID" value="KAL1506295.1"/>
    <property type="molecule type" value="Genomic_DNA"/>
</dbReference>
<evidence type="ECO:0000256" key="6">
    <source>
        <dbReference type="ARBA" id="ARBA00022839"/>
    </source>
</evidence>
<dbReference type="CDD" id="cd09193">
    <property type="entry name" value="PLDc_mTdp1_1"/>
    <property type="match status" value="1"/>
</dbReference>
<dbReference type="GO" id="GO:0005634">
    <property type="term" value="C:nucleus"/>
    <property type="evidence" value="ECO:0007669"/>
    <property type="project" value="UniProtKB-SubCell"/>
</dbReference>
<evidence type="ECO:0000313" key="15">
    <source>
        <dbReference type="Proteomes" id="UP001566132"/>
    </source>
</evidence>
<keyword evidence="3" id="KW-0540">Nuclease</keyword>
<reference evidence="14 15" key="1">
    <citation type="submission" date="2024-05" db="EMBL/GenBank/DDBJ databases">
        <title>Genetic variation in Jamaican populations of the coffee berry borer (Hypothenemus hampei).</title>
        <authorList>
            <person name="Errbii M."/>
            <person name="Myrie A."/>
        </authorList>
    </citation>
    <scope>NUCLEOTIDE SEQUENCE [LARGE SCALE GENOMIC DNA]</scope>
    <source>
        <strain evidence="14">JA-Hopewell-2020-01-JO</strain>
        <tissue evidence="14">Whole body</tissue>
    </source>
</reference>
<keyword evidence="8" id="KW-0539">Nucleus</keyword>
<sequence length="581" mass="66380">MSSSQKRKLPDAANKQSKKSKKEECPHKERCYRKNPHHFKEFDHPLLNNFIKMGDSVVIPENLPQPRQVYLDQLAILKPMLMSERSDTIKENFKTIDLTSDAPSTSNEASSSYQSSAGTNKAKVSKKSKVDNTARCEKGTMLEKLEKNTPYNIFFTQIPKSPETLKESNSITFTDLLCPSLGPLKSSLQINFMIDIDWLLKQYKARDLHQKPLTIIYGDDWPDMIEFMDKFCPNVKYHFNKMKDPFGCHHTKLGIYAYDDESLRIVVSTANLYYEDWNHFNQGLWVSPRLTKLPPNSSSKDGESPTGFKADLLNYLRTYKLGILKEWISYIENADFQEIKVALVYSAPGKYYPKRNGNHLHRVGDLLSQHCHLPAKTSAQSEGPLSWGIIAQASSIGSMGKSAAEWLRSSLLRSLASHKASPLPNNSQATLSLVYPSVKNVVSGYFGLDSGGCLPYSKATNEKQRWLQTYMHQWMANGKNRTRAMPHIKSYCRVSPNLTKLAFFLLTSANLSKSAWGNNIQKDGGSYVRSYEMGVMFLPKFFDEEYFEIENSTERKNDMLFPFMYDLPLTSYNKDDYPWCN</sequence>
<dbReference type="InterPro" id="IPR019406">
    <property type="entry name" value="APLF_PBZ"/>
</dbReference>
<dbReference type="PANTHER" id="PTHR12415">
    <property type="entry name" value="TYROSYL-DNA PHOSPHODIESTERASE 1"/>
    <property type="match status" value="1"/>
</dbReference>
<dbReference type="Proteomes" id="UP001566132">
    <property type="component" value="Unassembled WGS sequence"/>
</dbReference>
<dbReference type="GO" id="GO:0004527">
    <property type="term" value="F:exonuclease activity"/>
    <property type="evidence" value="ECO:0007669"/>
    <property type="project" value="UniProtKB-KW"/>
</dbReference>
<evidence type="ECO:0000313" key="14">
    <source>
        <dbReference type="EMBL" id="KAL1506295.1"/>
    </source>
</evidence>
<dbReference type="Pfam" id="PF06087">
    <property type="entry name" value="Tyr-DNA_phospho"/>
    <property type="match status" value="1"/>
</dbReference>
<dbReference type="PANTHER" id="PTHR12415:SF0">
    <property type="entry name" value="TYROSYL-DNA PHOSPHODIESTERASE 1"/>
    <property type="match status" value="1"/>
</dbReference>
<keyword evidence="15" id="KW-1185">Reference proteome</keyword>
<evidence type="ECO:0000256" key="12">
    <source>
        <dbReference type="SAM" id="MobiDB-lite"/>
    </source>
</evidence>
<feature type="domain" description="PBZ-type" evidence="13">
    <location>
        <begin position="22"/>
        <end position="45"/>
    </location>
</feature>
<evidence type="ECO:0000256" key="8">
    <source>
        <dbReference type="ARBA" id="ARBA00023242"/>
    </source>
</evidence>
<name>A0ABD1EZ33_HYPHA</name>
<evidence type="ECO:0000256" key="3">
    <source>
        <dbReference type="ARBA" id="ARBA00022722"/>
    </source>
</evidence>
<evidence type="ECO:0000256" key="4">
    <source>
        <dbReference type="ARBA" id="ARBA00022763"/>
    </source>
</evidence>
<keyword evidence="7" id="KW-0234">DNA repair</keyword>
<gene>
    <name evidence="14" type="ORF">ABEB36_005686</name>
</gene>
<dbReference type="AlphaFoldDB" id="A0ABD1EZ33"/>
<feature type="region of interest" description="Disordered" evidence="12">
    <location>
        <begin position="99"/>
        <end position="129"/>
    </location>
</feature>
<evidence type="ECO:0000259" key="13">
    <source>
        <dbReference type="Pfam" id="PF10283"/>
    </source>
</evidence>
<evidence type="ECO:0000256" key="1">
    <source>
        <dbReference type="ARBA" id="ARBA00004123"/>
    </source>
</evidence>
<keyword evidence="6" id="KW-0269">Exonuclease</keyword>
<evidence type="ECO:0000256" key="2">
    <source>
        <dbReference type="ARBA" id="ARBA00010205"/>
    </source>
</evidence>
<keyword evidence="5" id="KW-0378">Hydrolase</keyword>
<dbReference type="InterPro" id="IPR010347">
    <property type="entry name" value="Tdp1"/>
</dbReference>
<dbReference type="SUPFAM" id="SSF56024">
    <property type="entry name" value="Phospholipase D/nuclease"/>
    <property type="match status" value="2"/>
</dbReference>
<feature type="compositionally biased region" description="Low complexity" evidence="12">
    <location>
        <begin position="104"/>
        <end position="116"/>
    </location>
</feature>
<organism evidence="14 15">
    <name type="scientific">Hypothenemus hampei</name>
    <name type="common">Coffee berry borer</name>
    <dbReference type="NCBI Taxonomy" id="57062"/>
    <lineage>
        <taxon>Eukaryota</taxon>
        <taxon>Metazoa</taxon>
        <taxon>Ecdysozoa</taxon>
        <taxon>Arthropoda</taxon>
        <taxon>Hexapoda</taxon>
        <taxon>Insecta</taxon>
        <taxon>Pterygota</taxon>
        <taxon>Neoptera</taxon>
        <taxon>Endopterygota</taxon>
        <taxon>Coleoptera</taxon>
        <taxon>Polyphaga</taxon>
        <taxon>Cucujiformia</taxon>
        <taxon>Curculionidae</taxon>
        <taxon>Scolytinae</taxon>
        <taxon>Hypothenemus</taxon>
    </lineage>
</organism>
<evidence type="ECO:0000256" key="5">
    <source>
        <dbReference type="ARBA" id="ARBA00022801"/>
    </source>
</evidence>
<feature type="region of interest" description="Disordered" evidence="12">
    <location>
        <begin position="1"/>
        <end position="29"/>
    </location>
</feature>
<feature type="active site" description="Nucleophile" evidence="9">
    <location>
        <position position="250"/>
    </location>
</feature>
<feature type="site" description="Interaction with DNA" evidence="11">
    <location>
        <position position="512"/>
    </location>
</feature>
<protein>
    <recommendedName>
        <fullName evidence="13">PBZ-type domain-containing protein</fullName>
    </recommendedName>
</protein>
<evidence type="ECO:0000256" key="9">
    <source>
        <dbReference type="PIRSR" id="PIRSR610347-1"/>
    </source>
</evidence>